<comment type="caution">
    <text evidence="1">The sequence shown here is derived from an EMBL/GenBank/DDBJ whole genome shotgun (WGS) entry which is preliminary data.</text>
</comment>
<dbReference type="EMBL" id="PCQL01000057">
    <property type="protein sequence ID" value="PRC09091.1"/>
    <property type="molecule type" value="Genomic_DNA"/>
</dbReference>
<proteinExistence type="predicted"/>
<dbReference type="RefSeq" id="WP_105700080.1">
    <property type="nucleotide sequence ID" value="NZ_CP159260.1"/>
</dbReference>
<name>A0A2S9E2N4_9PSED</name>
<accession>A0A2S9E2N4</accession>
<evidence type="ECO:0000313" key="2">
    <source>
        <dbReference type="Proteomes" id="UP000238045"/>
    </source>
</evidence>
<gene>
    <name evidence="1" type="ORF">CQZ99_27815</name>
</gene>
<keyword evidence="2" id="KW-1185">Reference proteome</keyword>
<dbReference type="Proteomes" id="UP000238045">
    <property type="component" value="Unassembled WGS sequence"/>
</dbReference>
<reference evidence="1 2" key="1">
    <citation type="submission" date="2017-09" db="EMBL/GenBank/DDBJ databases">
        <title>Genomic, metabolic, and phenotypic characteristics of bacterial isolates from the natural microbiome of the model nematode Caenorhabditis elegans.</title>
        <authorList>
            <person name="Zimmermann J."/>
            <person name="Obeng N."/>
            <person name="Yang W."/>
            <person name="Obeng O."/>
            <person name="Kissoyan K."/>
            <person name="Pees B."/>
            <person name="Dirksen P."/>
            <person name="Hoppner M."/>
            <person name="Franke A."/>
            <person name="Rosenstiel P."/>
            <person name="Leippe M."/>
            <person name="Dierking K."/>
            <person name="Kaleta C."/>
            <person name="Schulenburg H."/>
        </authorList>
    </citation>
    <scope>NUCLEOTIDE SEQUENCE [LARGE SCALE GENOMIC DNA]</scope>
    <source>
        <strain evidence="1 2">MYb117</strain>
    </source>
</reference>
<evidence type="ECO:0000313" key="1">
    <source>
        <dbReference type="EMBL" id="PRC09091.1"/>
    </source>
</evidence>
<protein>
    <submittedName>
        <fullName evidence="1">Uncharacterized protein</fullName>
    </submittedName>
</protein>
<organism evidence="1 2">
    <name type="scientific">Pseudomonas poae</name>
    <dbReference type="NCBI Taxonomy" id="200451"/>
    <lineage>
        <taxon>Bacteria</taxon>
        <taxon>Pseudomonadati</taxon>
        <taxon>Pseudomonadota</taxon>
        <taxon>Gammaproteobacteria</taxon>
        <taxon>Pseudomonadales</taxon>
        <taxon>Pseudomonadaceae</taxon>
        <taxon>Pseudomonas</taxon>
    </lineage>
</organism>
<dbReference type="AlphaFoldDB" id="A0A2S9E2N4"/>
<sequence>MKRKVRILILCKTYPSPSAKHAETSCVAGMDEDGNLIRLYPVPFRLITEDQQFSKWQWIEALIERNPADHRPESHKISVDSIQVGQRLPSGHWDQRRAWLDKLAVYESFEALEKARVDHNVTLGLIKPQKITALHIRKSASDNWTPEEIEKLEAMQRQPSLFDEQEAASIKRLEKVPFHFHYTYECLVDGDVKSHTHKIVDWEACQLFRNVYRKHGAAGWEAPFRHKLETELPAKDLMLLMGTIHRFPAQWLIVSLVYPPKRQTEALQQISLF</sequence>